<gene>
    <name evidence="2" type="ORF">Cfor_00506</name>
</gene>
<evidence type="ECO:0000313" key="3">
    <source>
        <dbReference type="Proteomes" id="UP000502823"/>
    </source>
</evidence>
<dbReference type="PANTHER" id="PTHR12358">
    <property type="entry name" value="SPHINGOSINE KINASE"/>
    <property type="match status" value="1"/>
</dbReference>
<dbReference type="AlphaFoldDB" id="A0A6L2Q3M5"/>
<dbReference type="Proteomes" id="UP000502823">
    <property type="component" value="Unassembled WGS sequence"/>
</dbReference>
<feature type="domain" description="Ceramide kinase C-terminal" evidence="1">
    <location>
        <begin position="26"/>
        <end position="220"/>
    </location>
</feature>
<feature type="non-terminal residue" evidence="2">
    <location>
        <position position="1"/>
    </location>
</feature>
<reference evidence="3" key="1">
    <citation type="submission" date="2020-01" db="EMBL/GenBank/DDBJ databases">
        <title>Draft genome sequence of the Termite Coptotermes fromosanus.</title>
        <authorList>
            <person name="Itakura S."/>
            <person name="Yosikawa Y."/>
            <person name="Umezawa K."/>
        </authorList>
    </citation>
    <scope>NUCLEOTIDE SEQUENCE [LARGE SCALE GENOMIC DNA]</scope>
</reference>
<proteinExistence type="predicted"/>
<dbReference type="InterPro" id="IPR045363">
    <property type="entry name" value="CERK_C"/>
</dbReference>
<dbReference type="OrthoDB" id="530923at2759"/>
<dbReference type="InParanoid" id="A0A6L2Q3M5"/>
<name>A0A6L2Q3M5_COPFO</name>
<sequence length="260" mass="29126">DSTGLDICSIHNNTTLLRYYSSVISYGYLGDVVRDSEKFRWMGPKRYEFSGFKKFMANNGYEAEVTLLADTCSPSSGPKCLQNCARCQAHAENKPDKTSHKWKTLHGKFFMVNGANVSCACSRSPNGISPYCHLGDGCVDVLIIKHSNILNNLRLLLRLSSKAKNVLDLPFVEVHRAREFRFQALPPPVSHPEIPPPRIMPGVSVWNCDGEVQWETNVRIRKCEVEWNCVIMAFTAQTTLAELSPLSIAASIYKEEPGNK</sequence>
<evidence type="ECO:0000313" key="2">
    <source>
        <dbReference type="EMBL" id="GFG39511.1"/>
    </source>
</evidence>
<dbReference type="InterPro" id="IPR050187">
    <property type="entry name" value="Lipid_Phosphate_FormReg"/>
</dbReference>
<protein>
    <recommendedName>
        <fullName evidence="1">Ceramide kinase C-terminal domain-containing protein</fullName>
    </recommendedName>
</protein>
<dbReference type="GO" id="GO:0001729">
    <property type="term" value="F:ceramide kinase activity"/>
    <property type="evidence" value="ECO:0007669"/>
    <property type="project" value="TreeGrafter"/>
</dbReference>
<dbReference type="SUPFAM" id="SSF111331">
    <property type="entry name" value="NAD kinase/diacylglycerol kinase-like"/>
    <property type="match status" value="1"/>
</dbReference>
<dbReference type="GO" id="GO:0016020">
    <property type="term" value="C:membrane"/>
    <property type="evidence" value="ECO:0007669"/>
    <property type="project" value="GOC"/>
</dbReference>
<dbReference type="GO" id="GO:0006672">
    <property type="term" value="P:ceramide metabolic process"/>
    <property type="evidence" value="ECO:0007669"/>
    <property type="project" value="TreeGrafter"/>
</dbReference>
<evidence type="ECO:0000259" key="1">
    <source>
        <dbReference type="Pfam" id="PF19280"/>
    </source>
</evidence>
<dbReference type="Pfam" id="PF19280">
    <property type="entry name" value="CERK_C"/>
    <property type="match status" value="1"/>
</dbReference>
<dbReference type="Gene3D" id="2.60.200.40">
    <property type="match status" value="1"/>
</dbReference>
<keyword evidence="3" id="KW-1185">Reference proteome</keyword>
<organism evidence="2 3">
    <name type="scientific">Coptotermes formosanus</name>
    <name type="common">Formosan subterranean termite</name>
    <dbReference type="NCBI Taxonomy" id="36987"/>
    <lineage>
        <taxon>Eukaryota</taxon>
        <taxon>Metazoa</taxon>
        <taxon>Ecdysozoa</taxon>
        <taxon>Arthropoda</taxon>
        <taxon>Hexapoda</taxon>
        <taxon>Insecta</taxon>
        <taxon>Pterygota</taxon>
        <taxon>Neoptera</taxon>
        <taxon>Polyneoptera</taxon>
        <taxon>Dictyoptera</taxon>
        <taxon>Blattodea</taxon>
        <taxon>Blattoidea</taxon>
        <taxon>Termitoidae</taxon>
        <taxon>Rhinotermitidae</taxon>
        <taxon>Coptotermes</taxon>
    </lineage>
</organism>
<accession>A0A6L2Q3M5</accession>
<comment type="caution">
    <text evidence="2">The sequence shown here is derived from an EMBL/GenBank/DDBJ whole genome shotgun (WGS) entry which is preliminary data.</text>
</comment>
<dbReference type="InterPro" id="IPR016064">
    <property type="entry name" value="NAD/diacylglycerol_kinase_sf"/>
</dbReference>
<dbReference type="PANTHER" id="PTHR12358:SF111">
    <property type="entry name" value="CERAMIDE KINASE, ISOFORM A"/>
    <property type="match status" value="1"/>
</dbReference>
<dbReference type="EMBL" id="BLKM01000905">
    <property type="protein sequence ID" value="GFG39511.1"/>
    <property type="molecule type" value="Genomic_DNA"/>
</dbReference>